<evidence type="ECO:0000313" key="2">
    <source>
        <dbReference type="EMBL" id="RRR51509.1"/>
    </source>
</evidence>
<dbReference type="OrthoDB" id="9781005at2"/>
<organism evidence="2 3">
    <name type="scientific">Streptococcus suis</name>
    <dbReference type="NCBI Taxonomy" id="1307"/>
    <lineage>
        <taxon>Bacteria</taxon>
        <taxon>Bacillati</taxon>
        <taxon>Bacillota</taxon>
        <taxon>Bacilli</taxon>
        <taxon>Lactobacillales</taxon>
        <taxon>Streptococcaceae</taxon>
        <taxon>Streptococcus</taxon>
    </lineage>
</organism>
<sequence length="86" mass="10445">MEHRIIRPQNPKHNGNAESRHRNDKRRFYQHVTFYSYDDSIKQIQCFLYCSNRLPHSDFSLDIFYHDQQISTSNIAEYLDCLKMAF</sequence>
<dbReference type="EMBL" id="RSDO01000016">
    <property type="protein sequence ID" value="RRR51509.1"/>
    <property type="molecule type" value="Genomic_DNA"/>
</dbReference>
<reference evidence="2 3" key="1">
    <citation type="submission" date="2018-11" db="EMBL/GenBank/DDBJ databases">
        <authorList>
            <person name="Stevens M.J."/>
            <person name="Cernela N."/>
            <person name="Spoerry Serrano N."/>
            <person name="Schmitt S."/>
            <person name="Schrenzel J."/>
            <person name="Stephan R."/>
        </authorList>
    </citation>
    <scope>NUCLEOTIDE SEQUENCE [LARGE SCALE GENOMIC DNA]</scope>
    <source>
        <strain evidence="2 3">PP422</strain>
    </source>
</reference>
<dbReference type="AlphaFoldDB" id="A0A426TBL9"/>
<evidence type="ECO:0000256" key="1">
    <source>
        <dbReference type="SAM" id="MobiDB-lite"/>
    </source>
</evidence>
<dbReference type="InterPro" id="IPR012337">
    <property type="entry name" value="RNaseH-like_sf"/>
</dbReference>
<feature type="region of interest" description="Disordered" evidence="1">
    <location>
        <begin position="1"/>
        <end position="22"/>
    </location>
</feature>
<dbReference type="Gene3D" id="3.30.420.10">
    <property type="entry name" value="Ribonuclease H-like superfamily/Ribonuclease H"/>
    <property type="match status" value="1"/>
</dbReference>
<dbReference type="SUPFAM" id="SSF53098">
    <property type="entry name" value="Ribonuclease H-like"/>
    <property type="match status" value="1"/>
</dbReference>
<name>A0A426TBL9_STRSU</name>
<dbReference type="Proteomes" id="UP000274117">
    <property type="component" value="Unassembled WGS sequence"/>
</dbReference>
<dbReference type="GO" id="GO:0003676">
    <property type="term" value="F:nucleic acid binding"/>
    <property type="evidence" value="ECO:0007669"/>
    <property type="project" value="InterPro"/>
</dbReference>
<gene>
    <name evidence="2" type="ORF">EI998_08530</name>
</gene>
<reference evidence="2 3" key="2">
    <citation type="submission" date="2018-12" db="EMBL/GenBank/DDBJ databases">
        <title>Whole-genome sequences of fifteen clinical Streptococcus suis strains isolated from pigs between 2006 and 2018.</title>
        <authorList>
            <person name="Stevens M.J.A."/>
            <person name="Cernela N."/>
            <person name="Spoerry Serrano N."/>
            <person name="Schmitt S."/>
            <person name="Schrenzel J."/>
            <person name="Stephan R."/>
        </authorList>
    </citation>
    <scope>NUCLEOTIDE SEQUENCE [LARGE SCALE GENOMIC DNA]</scope>
    <source>
        <strain evidence="2 3">PP422</strain>
    </source>
</reference>
<evidence type="ECO:0000313" key="3">
    <source>
        <dbReference type="Proteomes" id="UP000274117"/>
    </source>
</evidence>
<dbReference type="InterPro" id="IPR036397">
    <property type="entry name" value="RNaseH_sf"/>
</dbReference>
<protein>
    <submittedName>
        <fullName evidence="2">Uncharacterized protein</fullName>
    </submittedName>
</protein>
<proteinExistence type="predicted"/>
<accession>A0A426TBL9</accession>
<comment type="caution">
    <text evidence="2">The sequence shown here is derived from an EMBL/GenBank/DDBJ whole genome shotgun (WGS) entry which is preliminary data.</text>
</comment>